<accession>A0A401ZUC4</accession>
<evidence type="ECO:0000313" key="4">
    <source>
        <dbReference type="EMBL" id="GCE10402.1"/>
    </source>
</evidence>
<proteinExistence type="predicted"/>
<keyword evidence="5" id="KW-1185">Reference proteome</keyword>
<dbReference type="PANTHER" id="PTHR43877:SF2">
    <property type="entry name" value="AMINOALKYLPHOSPHONATE N-ACETYLTRANSFERASE-RELATED"/>
    <property type="match status" value="1"/>
</dbReference>
<dbReference type="InterPro" id="IPR050832">
    <property type="entry name" value="Bact_Acetyltransf"/>
</dbReference>
<dbReference type="PANTHER" id="PTHR43877">
    <property type="entry name" value="AMINOALKYLPHOSPHONATE N-ACETYLTRANSFERASE-RELATED-RELATED"/>
    <property type="match status" value="1"/>
</dbReference>
<comment type="caution">
    <text evidence="4">The sequence shown here is derived from an EMBL/GenBank/DDBJ whole genome shotgun (WGS) entry which is preliminary data.</text>
</comment>
<dbReference type="InterPro" id="IPR000182">
    <property type="entry name" value="GNAT_dom"/>
</dbReference>
<dbReference type="Proteomes" id="UP000287352">
    <property type="component" value="Unassembled WGS sequence"/>
</dbReference>
<feature type="domain" description="N-acetyltransferase" evidence="3">
    <location>
        <begin position="144"/>
        <end position="282"/>
    </location>
</feature>
<keyword evidence="2" id="KW-0012">Acyltransferase</keyword>
<organism evidence="4 5">
    <name type="scientific">Tengunoibacter tsumagoiensis</name>
    <dbReference type="NCBI Taxonomy" id="2014871"/>
    <lineage>
        <taxon>Bacteria</taxon>
        <taxon>Bacillati</taxon>
        <taxon>Chloroflexota</taxon>
        <taxon>Ktedonobacteria</taxon>
        <taxon>Ktedonobacterales</taxon>
        <taxon>Dictyobacteraceae</taxon>
        <taxon>Tengunoibacter</taxon>
    </lineage>
</organism>
<dbReference type="Gene3D" id="3.40.630.30">
    <property type="match status" value="1"/>
</dbReference>
<evidence type="ECO:0000259" key="3">
    <source>
        <dbReference type="PROSITE" id="PS51186"/>
    </source>
</evidence>
<dbReference type="OrthoDB" id="3174529at2"/>
<dbReference type="Pfam" id="PF08445">
    <property type="entry name" value="FR47"/>
    <property type="match status" value="1"/>
</dbReference>
<dbReference type="InterPro" id="IPR016181">
    <property type="entry name" value="Acyl_CoA_acyltransferase"/>
</dbReference>
<sequence>MDVQTYKSVQAYLAQVQPLLEAREVEHCLMQGIALNIRRSPALEKNAYFITVADQGAVVASALVTPPFNVLLGVYQPDVDAALELLVARVVEEQWPVPGVLGDVEESLFFAETYQRLTGRTYSKNMSERLFMLTEVAFPRPAPGRLRMATKKDFKQLLEWNRAFFAEALPDMPPEDDSKQMISRITHGDYWIWETPEQEPVSMAATSRALSTTISIGLVYTPPALRGRGYAANCVATLSQHLLEQGWQSCNLFTNLANPISNAIYQKIGYRAVKDFQIYRIA</sequence>
<dbReference type="GO" id="GO:0016747">
    <property type="term" value="F:acyltransferase activity, transferring groups other than amino-acyl groups"/>
    <property type="evidence" value="ECO:0007669"/>
    <property type="project" value="InterPro"/>
</dbReference>
<dbReference type="PROSITE" id="PS51186">
    <property type="entry name" value="GNAT"/>
    <property type="match status" value="1"/>
</dbReference>
<dbReference type="InterPro" id="IPR013653">
    <property type="entry name" value="GCN5-like_dom"/>
</dbReference>
<dbReference type="AlphaFoldDB" id="A0A401ZUC4"/>
<evidence type="ECO:0000256" key="1">
    <source>
        <dbReference type="ARBA" id="ARBA00022679"/>
    </source>
</evidence>
<keyword evidence="1 4" id="KW-0808">Transferase</keyword>
<reference evidence="5" key="1">
    <citation type="submission" date="2018-12" db="EMBL/GenBank/DDBJ databases">
        <title>Tengunoibacter tsumagoiensis gen. nov., sp. nov., Dictyobacter kobayashii sp. nov., D. alpinus sp. nov., and D. joshuensis sp. nov. and description of Dictyobacteraceae fam. nov. within the order Ktedonobacterales isolated from Tengu-no-mugimeshi.</title>
        <authorList>
            <person name="Wang C.M."/>
            <person name="Zheng Y."/>
            <person name="Sakai Y."/>
            <person name="Toyoda A."/>
            <person name="Minakuchi Y."/>
            <person name="Abe K."/>
            <person name="Yokota A."/>
            <person name="Yabe S."/>
        </authorList>
    </citation>
    <scope>NUCLEOTIDE SEQUENCE [LARGE SCALE GENOMIC DNA]</scope>
    <source>
        <strain evidence="5">Uno3</strain>
    </source>
</reference>
<protein>
    <submittedName>
        <fullName evidence="4">N-acetyltransferase</fullName>
    </submittedName>
</protein>
<dbReference type="EMBL" id="BIFR01000001">
    <property type="protein sequence ID" value="GCE10402.1"/>
    <property type="molecule type" value="Genomic_DNA"/>
</dbReference>
<gene>
    <name evidence="4" type="ORF">KTT_02610</name>
</gene>
<evidence type="ECO:0000256" key="2">
    <source>
        <dbReference type="ARBA" id="ARBA00023315"/>
    </source>
</evidence>
<name>A0A401ZUC4_9CHLR</name>
<evidence type="ECO:0000313" key="5">
    <source>
        <dbReference type="Proteomes" id="UP000287352"/>
    </source>
</evidence>
<dbReference type="SUPFAM" id="SSF55729">
    <property type="entry name" value="Acyl-CoA N-acyltransferases (Nat)"/>
    <property type="match status" value="1"/>
</dbReference>
<dbReference type="RefSeq" id="WP_126578008.1">
    <property type="nucleotide sequence ID" value="NZ_BIFR01000001.1"/>
</dbReference>